<name>A0A1H3HPI5_9PSEU</name>
<feature type="signal peptide" evidence="1">
    <location>
        <begin position="1"/>
        <end position="21"/>
    </location>
</feature>
<accession>A0A1H3HPI5</accession>
<feature type="domain" description="SecDF P1 head subdomain" evidence="2">
    <location>
        <begin position="53"/>
        <end position="152"/>
    </location>
</feature>
<evidence type="ECO:0000313" key="4">
    <source>
        <dbReference type="Proteomes" id="UP000199515"/>
    </source>
</evidence>
<dbReference type="RefSeq" id="WP_091291792.1">
    <property type="nucleotide sequence ID" value="NZ_FNON01000004.1"/>
</dbReference>
<dbReference type="Gene3D" id="3.30.1360.200">
    <property type="match status" value="1"/>
</dbReference>
<feature type="chain" id="PRO_5039068855" description="SecDF P1 head subdomain domain-containing protein" evidence="1">
    <location>
        <begin position="22"/>
        <end position="152"/>
    </location>
</feature>
<dbReference type="AlphaFoldDB" id="A0A1H3HPI5"/>
<proteinExistence type="predicted"/>
<dbReference type="Proteomes" id="UP000199515">
    <property type="component" value="Unassembled WGS sequence"/>
</dbReference>
<dbReference type="OrthoDB" id="5240379at2"/>
<protein>
    <recommendedName>
        <fullName evidence="2">SecDF P1 head subdomain domain-containing protein</fullName>
    </recommendedName>
</protein>
<evidence type="ECO:0000256" key="1">
    <source>
        <dbReference type="SAM" id="SignalP"/>
    </source>
</evidence>
<keyword evidence="4" id="KW-1185">Reference proteome</keyword>
<dbReference type="Pfam" id="PF22599">
    <property type="entry name" value="SecDF_P1_head"/>
    <property type="match status" value="1"/>
</dbReference>
<gene>
    <name evidence="3" type="ORF">SAMN05421504_104762</name>
</gene>
<dbReference type="InterPro" id="IPR054384">
    <property type="entry name" value="SecDF_P1_head"/>
</dbReference>
<keyword evidence="1" id="KW-0732">Signal</keyword>
<sequence>MRWLALVVAVLLAACSTEVPGTPAPKPALAAASPLELRFVVEAEGNVLKDKAGVSYRVGPVVLVLAEFTKASVGYAPASGHHVRLELPDDEAAKFARFTMENVGKQVAMVVAGKIAFAPVIERPVSGGVIQLDGEFTAVQAQEIVDAIKGGS</sequence>
<dbReference type="EMBL" id="FNON01000004">
    <property type="protein sequence ID" value="SDY17397.1"/>
    <property type="molecule type" value="Genomic_DNA"/>
</dbReference>
<evidence type="ECO:0000259" key="2">
    <source>
        <dbReference type="Pfam" id="PF22599"/>
    </source>
</evidence>
<organism evidence="3 4">
    <name type="scientific">Amycolatopsis xylanica</name>
    <dbReference type="NCBI Taxonomy" id="589385"/>
    <lineage>
        <taxon>Bacteria</taxon>
        <taxon>Bacillati</taxon>
        <taxon>Actinomycetota</taxon>
        <taxon>Actinomycetes</taxon>
        <taxon>Pseudonocardiales</taxon>
        <taxon>Pseudonocardiaceae</taxon>
        <taxon>Amycolatopsis</taxon>
    </lineage>
</organism>
<evidence type="ECO:0000313" key="3">
    <source>
        <dbReference type="EMBL" id="SDY17397.1"/>
    </source>
</evidence>
<dbReference type="STRING" id="589385.SAMN05421504_104762"/>
<dbReference type="PROSITE" id="PS51257">
    <property type="entry name" value="PROKAR_LIPOPROTEIN"/>
    <property type="match status" value="1"/>
</dbReference>
<reference evidence="3 4" key="1">
    <citation type="submission" date="2016-10" db="EMBL/GenBank/DDBJ databases">
        <authorList>
            <person name="de Groot N.N."/>
        </authorList>
    </citation>
    <scope>NUCLEOTIDE SEQUENCE [LARGE SCALE GENOMIC DNA]</scope>
    <source>
        <strain evidence="3 4">CPCC 202699</strain>
    </source>
</reference>